<dbReference type="CTD" id="36373314"/>
<proteinExistence type="predicted"/>
<evidence type="ECO:0000256" key="1">
    <source>
        <dbReference type="SAM" id="SignalP"/>
    </source>
</evidence>
<accession>A0A090KYI7</accession>
<evidence type="ECO:0000313" key="2">
    <source>
        <dbReference type="EMBL" id="CEF60947.1"/>
    </source>
</evidence>
<feature type="chain" id="PRO_5015030292" evidence="1">
    <location>
        <begin position="17"/>
        <end position="383"/>
    </location>
</feature>
<name>A0A090KYI7_STRRB</name>
<dbReference type="GeneID" id="36373314"/>
<dbReference type="RefSeq" id="XP_024500156.1">
    <property type="nucleotide sequence ID" value="XM_024645922.1"/>
</dbReference>
<organism evidence="2">
    <name type="scientific">Strongyloides ratti</name>
    <name type="common">Parasitic roundworm</name>
    <dbReference type="NCBI Taxonomy" id="34506"/>
    <lineage>
        <taxon>Eukaryota</taxon>
        <taxon>Metazoa</taxon>
        <taxon>Ecdysozoa</taxon>
        <taxon>Nematoda</taxon>
        <taxon>Chromadorea</taxon>
        <taxon>Rhabditida</taxon>
        <taxon>Tylenchina</taxon>
        <taxon>Panagrolaimomorpha</taxon>
        <taxon>Strongyloidoidea</taxon>
        <taxon>Strongyloididae</taxon>
        <taxon>Strongyloides</taxon>
    </lineage>
</organism>
<protein>
    <submittedName>
        <fullName evidence="2 4">Uncharacterized protein</fullName>
    </submittedName>
</protein>
<dbReference type="AlphaFoldDB" id="A0A090KYI7"/>
<dbReference type="WormBase" id="SRAE_0000007900">
    <property type="protein sequence ID" value="SRP09433"/>
    <property type="gene ID" value="WBGene00255816"/>
</dbReference>
<evidence type="ECO:0000313" key="5">
    <source>
        <dbReference type="WormBase" id="SRAE_0000007900"/>
    </source>
</evidence>
<dbReference type="EMBL" id="LN609405">
    <property type="protein sequence ID" value="CEF60947.1"/>
    <property type="molecule type" value="Genomic_DNA"/>
</dbReference>
<keyword evidence="1" id="KW-0732">Signal</keyword>
<reference evidence="3" key="1">
    <citation type="submission" date="2014-09" db="EMBL/GenBank/DDBJ databases">
        <authorList>
            <person name="Martin A.A."/>
        </authorList>
    </citation>
    <scope>NUCLEOTIDE SEQUENCE</scope>
    <source>
        <strain evidence="3">ED321</strain>
    </source>
</reference>
<sequence length="383" mass="43413">MRFIILVFSFIISTTAKLDYLAINCGPKSYGKCLIFLTPDGRTFKDYFLPCLNGLTYAALAMGTTGYEVDSKKILGQANKDIEEDVTQGDYKCFLRNLNDKEIAPRDDVLAVLIADINSYFLPDEYKDKARLFDVKARANTLRDFLSDSYLNNRSVTLCLASSDFKSLGCIENSSESCMIFMTPLSSTFNKTILDLAEPMTAIQLDFALGDYTRNTSNTIKILNQIIKEEVDQKIMKEITKRLNITYINPTNVTIVNDLKEVNDSEVNTIKGPTNEKNSLSKRLMDFITRNKQRGKEFFLKVFHRFLNFPIFKSTTNSTNSSYSTNNGKFISKLNIKLGSSNKPKEPSKTSATKNSVVKLDDQKSSKLFKSTFKLDIKPRNYI</sequence>
<gene>
    <name evidence="2 4 5" type="ORF">SRAE_0000007900</name>
</gene>
<reference evidence="4" key="3">
    <citation type="submission" date="2020-12" db="UniProtKB">
        <authorList>
            <consortium name="WormBaseParasite"/>
        </authorList>
    </citation>
    <scope>IDENTIFICATION</scope>
</reference>
<keyword evidence="3" id="KW-1185">Reference proteome</keyword>
<evidence type="ECO:0000313" key="4">
    <source>
        <dbReference type="WBParaSite" id="SRAE_0000007900.1"/>
    </source>
</evidence>
<reference evidence="2" key="2">
    <citation type="submission" date="2014-09" db="EMBL/GenBank/DDBJ databases">
        <authorList>
            <person name="Aslett A.Martin."/>
        </authorList>
    </citation>
    <scope>NUCLEOTIDE SEQUENCE</scope>
    <source>
        <strain evidence="2">ED321 Heterogonic</strain>
    </source>
</reference>
<dbReference type="WBParaSite" id="SRAE_0000007900.1">
    <property type="protein sequence ID" value="SRAE_0000007900.1"/>
    <property type="gene ID" value="WBGene00255816"/>
</dbReference>
<feature type="signal peptide" evidence="1">
    <location>
        <begin position="1"/>
        <end position="16"/>
    </location>
</feature>
<evidence type="ECO:0000313" key="3">
    <source>
        <dbReference type="Proteomes" id="UP000035682"/>
    </source>
</evidence>
<dbReference type="Proteomes" id="UP000035682">
    <property type="component" value="Unplaced"/>
</dbReference>